<accession>A0ACB9GXK6</accession>
<reference evidence="2" key="1">
    <citation type="journal article" date="2022" name="Mol. Ecol. Resour.">
        <title>The genomes of chicory, endive, great burdock and yacon provide insights into Asteraceae palaeo-polyploidization history and plant inulin production.</title>
        <authorList>
            <person name="Fan W."/>
            <person name="Wang S."/>
            <person name="Wang H."/>
            <person name="Wang A."/>
            <person name="Jiang F."/>
            <person name="Liu H."/>
            <person name="Zhao H."/>
            <person name="Xu D."/>
            <person name="Zhang Y."/>
        </authorList>
    </citation>
    <scope>NUCLEOTIDE SEQUENCE [LARGE SCALE GENOMIC DNA]</scope>
    <source>
        <strain evidence="2">cv. Punajuju</strain>
    </source>
</reference>
<reference evidence="1 2" key="2">
    <citation type="journal article" date="2022" name="Mol. Ecol. Resour.">
        <title>The genomes of chicory, endive, great burdock and yacon provide insights into Asteraceae paleo-polyploidization history and plant inulin production.</title>
        <authorList>
            <person name="Fan W."/>
            <person name="Wang S."/>
            <person name="Wang H."/>
            <person name="Wang A."/>
            <person name="Jiang F."/>
            <person name="Liu H."/>
            <person name="Zhao H."/>
            <person name="Xu D."/>
            <person name="Zhang Y."/>
        </authorList>
    </citation>
    <scope>NUCLEOTIDE SEQUENCE [LARGE SCALE GENOMIC DNA]</scope>
    <source>
        <strain evidence="2">cv. Punajuju</strain>
        <tissue evidence="1">Leaves</tissue>
    </source>
</reference>
<dbReference type="Proteomes" id="UP001055811">
    <property type="component" value="Linkage Group LG01"/>
</dbReference>
<comment type="caution">
    <text evidence="1">The sequence shown here is derived from an EMBL/GenBank/DDBJ whole genome shotgun (WGS) entry which is preliminary data.</text>
</comment>
<dbReference type="EMBL" id="CM042009">
    <property type="protein sequence ID" value="KAI3787700.1"/>
    <property type="molecule type" value="Genomic_DNA"/>
</dbReference>
<proteinExistence type="predicted"/>
<gene>
    <name evidence="1" type="ORF">L2E82_00044</name>
</gene>
<evidence type="ECO:0000313" key="2">
    <source>
        <dbReference type="Proteomes" id="UP001055811"/>
    </source>
</evidence>
<keyword evidence="2" id="KW-1185">Reference proteome</keyword>
<sequence length="147" mass="16198">MGFVQRLRSFTASDNWNICLLLYSLSRSPTIASPSFVSDPAFSPSTTHFLIDSPTGHRVSYTDFIRQFQSLSAALLMKFPTLSKNQVALILSLTSIHIPVIYFFLLSTFCGGGFNSGEDGAEEWRKNQASITICSFLIQIDGEGNSS</sequence>
<evidence type="ECO:0000313" key="1">
    <source>
        <dbReference type="EMBL" id="KAI3787700.1"/>
    </source>
</evidence>
<protein>
    <submittedName>
        <fullName evidence="1">Uncharacterized protein</fullName>
    </submittedName>
</protein>
<name>A0ACB9GXK6_CICIN</name>
<organism evidence="1 2">
    <name type="scientific">Cichorium intybus</name>
    <name type="common">Chicory</name>
    <dbReference type="NCBI Taxonomy" id="13427"/>
    <lineage>
        <taxon>Eukaryota</taxon>
        <taxon>Viridiplantae</taxon>
        <taxon>Streptophyta</taxon>
        <taxon>Embryophyta</taxon>
        <taxon>Tracheophyta</taxon>
        <taxon>Spermatophyta</taxon>
        <taxon>Magnoliopsida</taxon>
        <taxon>eudicotyledons</taxon>
        <taxon>Gunneridae</taxon>
        <taxon>Pentapetalae</taxon>
        <taxon>asterids</taxon>
        <taxon>campanulids</taxon>
        <taxon>Asterales</taxon>
        <taxon>Asteraceae</taxon>
        <taxon>Cichorioideae</taxon>
        <taxon>Cichorieae</taxon>
        <taxon>Cichoriinae</taxon>
        <taxon>Cichorium</taxon>
    </lineage>
</organism>